<protein>
    <submittedName>
        <fullName evidence="1">Uncharacterized protein</fullName>
    </submittedName>
</protein>
<dbReference type="AlphaFoldDB" id="A0A0H5QS06"/>
<evidence type="ECO:0000313" key="1">
    <source>
        <dbReference type="EMBL" id="CRZ04442.1"/>
    </source>
</evidence>
<dbReference type="EMBL" id="HACM01004000">
    <property type="protein sequence ID" value="CRZ04442.1"/>
    <property type="molecule type" value="Transcribed_RNA"/>
</dbReference>
<reference evidence="1" key="1">
    <citation type="submission" date="2015-04" db="EMBL/GenBank/DDBJ databases">
        <title>The genome sequence of the plant pathogenic Rhizarian Plasmodiophora brassicae reveals insights in its biotrophic life cycle and the origin of chitin synthesis.</title>
        <authorList>
            <person name="Schwelm A."/>
            <person name="Fogelqvist J."/>
            <person name="Knaust A."/>
            <person name="Julke S."/>
            <person name="Lilja T."/>
            <person name="Dhandapani V."/>
            <person name="Bonilla-Rosso G."/>
            <person name="Karlsson M."/>
            <person name="Shevchenko A."/>
            <person name="Choi S.R."/>
            <person name="Kim H.G."/>
            <person name="Park J.Y."/>
            <person name="Lim Y.P."/>
            <person name="Ludwig-Muller J."/>
            <person name="Dixelius C."/>
        </authorList>
    </citation>
    <scope>NUCLEOTIDE SEQUENCE</scope>
    <source>
        <tissue evidence="1">Potato root galls</tissue>
    </source>
</reference>
<accession>A0A0H5QS06</accession>
<proteinExistence type="predicted"/>
<sequence length="1146" mass="129320">MEVLQVADRLFGLTQHTCSDHIGGDIGINVLSTNSMTVVCLDCVVQTMVASPLPPFSTITRLLNDVGKITSIASIRRLISSRSRFFELMNLSITQMLCRLKSESEVCFIAKLRKTVRQLINNCPSQEKKLDLILASIDHFVFYFNSSSFTSFVSSSAVESLLHVMEIAQLNDADIPENLEQQLCHIIVSCVDWHNQLSLQRTAIGIFEQMIARKSATQTRPMLGILSDSKFVGAFCKMVSEDLQRRILQIIARLLASETGISMKSEIISQYCSGLELTLFNEKSEDSSISLILLHTFIQMNPSCCLIETRALQYLTQILKTRSTDIPTITVIIDAFRILVKAPRSEHAAVSVVHALMEFMPIWASCQNNIPLLTSICVIDEILEHHPGPLKEYFSPSYERQKNAYVALLGTLDHCLEMDVTSSPKCISVLSRILSIRMISSEEQAITIPFFHNLWGNYMRHESESTETLSQCSMILRYLAEISCEEPLLAELDYVCQQLLIPVMIMPPVWNTIPYDFWKQSFSIFNLMFAKRPPHVGRKFIQDLLDGGCYDMICGDKKYITDSADNQQPFRQFIVWSTYLLDLCHMNGNSVTLWENSISHLNHYDPIVLCKRLISDVSPEELNVLIVTLVHRVHFTRSLDRTIWSEILSTLGHIINSTITFEHRLLVNIVYLLIELKDAPEDHPVAAKLLDNIHELLISNPQKTGRILVCQESVWYWIWEKCQSRKWLRSALLSVIASLSLDTPTLLRLLVEKSFSLTLSDCMEWFLTESCFLDIVSALIQRMSLTSPSLFSKITLDVAQIESSVQNLLGLLDLKILGKECFEVDAIANWLKGSDSDIVTKTRCLRAVVPYETTRQPSKLSMASLRVCFEIATTFLSKMDSQPVQSRIRCSVLLFDVIADISSKSIFGAEASTALISFMFSSVSEQQNHTSIFKLGASLIKNNLINWCDFSVVHKLHILVQVALDGMSSSPCLAAVLFLCFVRECGNVNLQIVHSEARTILQNNVFRCATTNSPVPLAIIYLSKICKDATVEAFIANQTSNCVCPIRRQAVFGMGQSKPDNLSDHFCEECGAEDDILHFTMLELLLRCDALGASPEQDQLHENGIMGKLGQSNNEGKSERRTYDLIRRWKTVLEPSRQLSETVSFY</sequence>
<organism evidence="1">
    <name type="scientific">Spongospora subterranea</name>
    <dbReference type="NCBI Taxonomy" id="70186"/>
    <lineage>
        <taxon>Eukaryota</taxon>
        <taxon>Sar</taxon>
        <taxon>Rhizaria</taxon>
        <taxon>Endomyxa</taxon>
        <taxon>Phytomyxea</taxon>
        <taxon>Plasmodiophorida</taxon>
        <taxon>Plasmodiophoridae</taxon>
        <taxon>Spongospora</taxon>
    </lineage>
</organism>
<name>A0A0H5QS06_9EUKA</name>